<accession>A0A8S3RE77</accession>
<organism evidence="6 7">
    <name type="scientific">Mytilus edulis</name>
    <name type="common">Blue mussel</name>
    <dbReference type="NCBI Taxonomy" id="6550"/>
    <lineage>
        <taxon>Eukaryota</taxon>
        <taxon>Metazoa</taxon>
        <taxon>Spiralia</taxon>
        <taxon>Lophotrochozoa</taxon>
        <taxon>Mollusca</taxon>
        <taxon>Bivalvia</taxon>
        <taxon>Autobranchia</taxon>
        <taxon>Pteriomorphia</taxon>
        <taxon>Mytilida</taxon>
        <taxon>Mytiloidea</taxon>
        <taxon>Mytilidae</taxon>
        <taxon>Mytilinae</taxon>
        <taxon>Mytilus</taxon>
    </lineage>
</organism>
<comment type="subcellular location">
    <subcellularLocation>
        <location evidence="1">Membrane</location>
        <topology evidence="1">Multi-pass membrane protein</topology>
    </subcellularLocation>
</comment>
<evidence type="ECO:0000256" key="2">
    <source>
        <dbReference type="ARBA" id="ARBA00022692"/>
    </source>
</evidence>
<feature type="compositionally biased region" description="Polar residues" evidence="5">
    <location>
        <begin position="262"/>
        <end position="273"/>
    </location>
</feature>
<dbReference type="EMBL" id="CAJPWZ010001065">
    <property type="protein sequence ID" value="CAG2206915.1"/>
    <property type="molecule type" value="Genomic_DNA"/>
</dbReference>
<gene>
    <name evidence="6" type="ORF">MEDL_21218</name>
</gene>
<dbReference type="Proteomes" id="UP000683360">
    <property type="component" value="Unassembled WGS sequence"/>
</dbReference>
<dbReference type="Gene3D" id="1.10.1450.10">
    <property type="entry name" value="Tetraspanin"/>
    <property type="match status" value="1"/>
</dbReference>
<name>A0A8S3RE77_MYTED</name>
<evidence type="ECO:0000313" key="7">
    <source>
        <dbReference type="Proteomes" id="UP000683360"/>
    </source>
</evidence>
<sequence length="310" mass="35402">MIGAVSVGGGIYIIAGFDKMDEKSTPTFDQAKDNIRKMIQVLNVFPGVEIIHPPNNTMSEPLKDMNYEGFVNELIFKHFFKSLDESYKGFRSNDPVSIGWNLFMQQFNCCGVHGYTDFQSSNSFDEKWGEPIHTMVLPHTINFAVACCNSIEIHPRGFQGPCREKDYIHKRGCIDVFWETADTYQAPVIALVSIACLIELSQIIVTCYTKIIKSNKSNNKKTDQMDTKKYNNVAPSKKDITLGPKNPVYSEEEMWYPEVQTNNSVSPQKQAWDTGNGDDTLEEEDKWYSGDRRKPMKRPNRSLVIMVMDF</sequence>
<evidence type="ECO:0000256" key="1">
    <source>
        <dbReference type="ARBA" id="ARBA00004141"/>
    </source>
</evidence>
<proteinExistence type="predicted"/>
<feature type="region of interest" description="Disordered" evidence="5">
    <location>
        <begin position="262"/>
        <end position="296"/>
    </location>
</feature>
<evidence type="ECO:0000256" key="4">
    <source>
        <dbReference type="ARBA" id="ARBA00023136"/>
    </source>
</evidence>
<evidence type="ECO:0000256" key="5">
    <source>
        <dbReference type="SAM" id="MobiDB-lite"/>
    </source>
</evidence>
<dbReference type="InterPro" id="IPR018499">
    <property type="entry name" value="Tetraspanin/Peripherin"/>
</dbReference>
<dbReference type="OrthoDB" id="6129682at2759"/>
<keyword evidence="2" id="KW-0812">Transmembrane</keyword>
<dbReference type="Pfam" id="PF00335">
    <property type="entry name" value="Tetraspanin"/>
    <property type="match status" value="1"/>
</dbReference>
<protein>
    <submittedName>
        <fullName evidence="6">Uncharacterized protein</fullName>
    </submittedName>
</protein>
<keyword evidence="7" id="KW-1185">Reference proteome</keyword>
<keyword evidence="4" id="KW-0472">Membrane</keyword>
<reference evidence="6" key="1">
    <citation type="submission" date="2021-03" db="EMBL/GenBank/DDBJ databases">
        <authorList>
            <person name="Bekaert M."/>
        </authorList>
    </citation>
    <scope>NUCLEOTIDE SEQUENCE</scope>
</reference>
<dbReference type="InterPro" id="IPR008952">
    <property type="entry name" value="Tetraspanin_EC2_sf"/>
</dbReference>
<comment type="caution">
    <text evidence="6">The sequence shown here is derived from an EMBL/GenBank/DDBJ whole genome shotgun (WGS) entry which is preliminary data.</text>
</comment>
<evidence type="ECO:0000256" key="3">
    <source>
        <dbReference type="ARBA" id="ARBA00022989"/>
    </source>
</evidence>
<dbReference type="SUPFAM" id="SSF48652">
    <property type="entry name" value="Tetraspanin"/>
    <property type="match status" value="1"/>
</dbReference>
<dbReference type="AlphaFoldDB" id="A0A8S3RE77"/>
<keyword evidence="3" id="KW-1133">Transmembrane helix</keyword>
<dbReference type="GO" id="GO:0016020">
    <property type="term" value="C:membrane"/>
    <property type="evidence" value="ECO:0007669"/>
    <property type="project" value="UniProtKB-SubCell"/>
</dbReference>
<evidence type="ECO:0000313" key="6">
    <source>
        <dbReference type="EMBL" id="CAG2206915.1"/>
    </source>
</evidence>